<protein>
    <submittedName>
        <fullName evidence="2">Uncharacterized protein</fullName>
    </submittedName>
</protein>
<feature type="region of interest" description="Disordered" evidence="1">
    <location>
        <begin position="1"/>
        <end position="27"/>
    </location>
</feature>
<dbReference type="Proteomes" id="UP001147733">
    <property type="component" value="Unassembled WGS sequence"/>
</dbReference>
<gene>
    <name evidence="2" type="ORF">N7469_005973</name>
</gene>
<reference evidence="2" key="2">
    <citation type="journal article" date="2023" name="IMA Fungus">
        <title>Comparative genomic study of the Penicillium genus elucidates a diverse pangenome and 15 lateral gene transfer events.</title>
        <authorList>
            <person name="Petersen C."/>
            <person name="Sorensen T."/>
            <person name="Nielsen M.R."/>
            <person name="Sondergaard T.E."/>
            <person name="Sorensen J.L."/>
            <person name="Fitzpatrick D.A."/>
            <person name="Frisvad J.C."/>
            <person name="Nielsen K.L."/>
        </authorList>
    </citation>
    <scope>NUCLEOTIDE SEQUENCE</scope>
    <source>
        <strain evidence="2">IBT 23319</strain>
    </source>
</reference>
<evidence type="ECO:0000313" key="2">
    <source>
        <dbReference type="EMBL" id="KAJ5231385.1"/>
    </source>
</evidence>
<evidence type="ECO:0000256" key="1">
    <source>
        <dbReference type="SAM" id="MobiDB-lite"/>
    </source>
</evidence>
<keyword evidence="3" id="KW-1185">Reference proteome</keyword>
<feature type="compositionally biased region" description="Basic and acidic residues" evidence="1">
    <location>
        <begin position="12"/>
        <end position="21"/>
    </location>
</feature>
<dbReference type="EMBL" id="JAPQKT010000005">
    <property type="protein sequence ID" value="KAJ5231385.1"/>
    <property type="molecule type" value="Genomic_DNA"/>
</dbReference>
<dbReference type="AlphaFoldDB" id="A0A9W9TLZ7"/>
<reference evidence="2" key="1">
    <citation type="submission" date="2022-11" db="EMBL/GenBank/DDBJ databases">
        <authorList>
            <person name="Petersen C."/>
        </authorList>
    </citation>
    <scope>NUCLEOTIDE SEQUENCE</scope>
    <source>
        <strain evidence="2">IBT 23319</strain>
    </source>
</reference>
<organism evidence="2 3">
    <name type="scientific">Penicillium citrinum</name>
    <dbReference type="NCBI Taxonomy" id="5077"/>
    <lineage>
        <taxon>Eukaryota</taxon>
        <taxon>Fungi</taxon>
        <taxon>Dikarya</taxon>
        <taxon>Ascomycota</taxon>
        <taxon>Pezizomycotina</taxon>
        <taxon>Eurotiomycetes</taxon>
        <taxon>Eurotiomycetidae</taxon>
        <taxon>Eurotiales</taxon>
        <taxon>Aspergillaceae</taxon>
        <taxon>Penicillium</taxon>
    </lineage>
</organism>
<feature type="compositionally biased region" description="Basic residues" evidence="1">
    <location>
        <begin position="1"/>
        <end position="11"/>
    </location>
</feature>
<proteinExistence type="predicted"/>
<name>A0A9W9TLZ7_PENCI</name>
<accession>A0A9W9TLZ7</accession>
<comment type="caution">
    <text evidence="2">The sequence shown here is derived from an EMBL/GenBank/DDBJ whole genome shotgun (WGS) entry which is preliminary data.</text>
</comment>
<sequence>MKSHNRIRRGKEKAQQRKGLESGDGGS</sequence>
<evidence type="ECO:0000313" key="3">
    <source>
        <dbReference type="Proteomes" id="UP001147733"/>
    </source>
</evidence>